<comment type="caution">
    <text evidence="6">The sequence shown here is derived from an EMBL/GenBank/DDBJ whole genome shotgun (WGS) entry which is preliminary data.</text>
</comment>
<dbReference type="InParanoid" id="A0A2V0PSZ0"/>
<evidence type="ECO:0000256" key="4">
    <source>
        <dbReference type="ARBA" id="ARBA00023277"/>
    </source>
</evidence>
<dbReference type="GO" id="GO:0006004">
    <property type="term" value="P:fucose metabolic process"/>
    <property type="evidence" value="ECO:0007669"/>
    <property type="project" value="UniProtKB-KW"/>
</dbReference>
<dbReference type="EMBL" id="BDRX01000229">
    <property type="protein sequence ID" value="GBG00466.1"/>
    <property type="molecule type" value="Genomic_DNA"/>
</dbReference>
<keyword evidence="3" id="KW-0294">Fucose metabolism</keyword>
<keyword evidence="7" id="KW-1185">Reference proteome</keyword>
<dbReference type="Gene3D" id="3.40.50.11350">
    <property type="match status" value="1"/>
</dbReference>
<dbReference type="OrthoDB" id="20368at2759"/>
<name>A0A2V0PSZ0_9CHLO</name>
<evidence type="ECO:0000313" key="6">
    <source>
        <dbReference type="EMBL" id="GBG00466.1"/>
    </source>
</evidence>
<dbReference type="AlphaFoldDB" id="A0A2V0PSZ0"/>
<dbReference type="GO" id="GO:0016740">
    <property type="term" value="F:transferase activity"/>
    <property type="evidence" value="ECO:0007669"/>
    <property type="project" value="UniProtKB-KW"/>
</dbReference>
<evidence type="ECO:0000256" key="1">
    <source>
        <dbReference type="ARBA" id="ARBA00007737"/>
    </source>
</evidence>
<proteinExistence type="inferred from homology"/>
<organism evidence="6 7">
    <name type="scientific">Raphidocelis subcapitata</name>
    <dbReference type="NCBI Taxonomy" id="307507"/>
    <lineage>
        <taxon>Eukaryota</taxon>
        <taxon>Viridiplantae</taxon>
        <taxon>Chlorophyta</taxon>
        <taxon>core chlorophytes</taxon>
        <taxon>Chlorophyceae</taxon>
        <taxon>CS clade</taxon>
        <taxon>Sphaeropleales</taxon>
        <taxon>Selenastraceae</taxon>
        <taxon>Raphidocelis</taxon>
    </lineage>
</organism>
<sequence length="374" mass="40257">MKMLALAHGFKALGRGGVTLQVLPVSYTRAKSNILWFEERPLSDLLDMAGYSAYWAERGINVTDAADTAGCPVFECVVRKRASVPMSAHTARPPGMTWHPLLDRTTLGTAAAIEAYIDAQLKGLEAEGGAAAAAAAAAGGVEPAIVPLVVPEGDWGRRRPDGESWAAGGGSGCVVFNMEWPVYIATDWAERSPPAQLLKGFSFPDPILAAAAAVHSALLARLAGPGRAFHALHLRIEDDWRQREAGVAGRRVDDVDLVARFIACMRRADFTPQSAVYAASGIFQTMELKQLSELTQRFHSAGVLGALYHKEALVEPYVLQGLSMEQLALVDLLVIKEAALLVGDKNSTFSEVAVYMREGDGRGPETFHYVLPEF</sequence>
<accession>A0A2V0PSZ0</accession>
<dbReference type="InterPro" id="IPR019378">
    <property type="entry name" value="GDP-Fuc_O-FucTrfase"/>
</dbReference>
<evidence type="ECO:0000256" key="2">
    <source>
        <dbReference type="ARBA" id="ARBA00022679"/>
    </source>
</evidence>
<dbReference type="Proteomes" id="UP000247498">
    <property type="component" value="Unassembled WGS sequence"/>
</dbReference>
<evidence type="ECO:0000313" key="7">
    <source>
        <dbReference type="Proteomes" id="UP000247498"/>
    </source>
</evidence>
<evidence type="ECO:0000256" key="5">
    <source>
        <dbReference type="ARBA" id="ARBA00030350"/>
    </source>
</evidence>
<gene>
    <name evidence="6" type="ORF">Rsub_13212</name>
</gene>
<dbReference type="Pfam" id="PF10250">
    <property type="entry name" value="O-FucT"/>
    <property type="match status" value="1"/>
</dbReference>
<evidence type="ECO:0000256" key="3">
    <source>
        <dbReference type="ARBA" id="ARBA00023253"/>
    </source>
</evidence>
<comment type="similarity">
    <text evidence="1">Belongs to the glycosyltransferase GT106 family.</text>
</comment>
<protein>
    <recommendedName>
        <fullName evidence="5">O-fucosyltransferase family protein</fullName>
    </recommendedName>
</protein>
<reference evidence="6 7" key="1">
    <citation type="journal article" date="2018" name="Sci. Rep.">
        <title>Raphidocelis subcapitata (=Pseudokirchneriella subcapitata) provides an insight into genome evolution and environmental adaptations in the Sphaeropleales.</title>
        <authorList>
            <person name="Suzuki S."/>
            <person name="Yamaguchi H."/>
            <person name="Nakajima N."/>
            <person name="Kawachi M."/>
        </authorList>
    </citation>
    <scope>NUCLEOTIDE SEQUENCE [LARGE SCALE GENOMIC DNA]</scope>
    <source>
        <strain evidence="6 7">NIES-35</strain>
    </source>
</reference>
<keyword evidence="2" id="KW-0808">Transferase</keyword>
<keyword evidence="4" id="KW-0119">Carbohydrate metabolism</keyword>